<comment type="caution">
    <text evidence="5">The sequence shown here is derived from an EMBL/GenBank/DDBJ whole genome shotgun (WGS) entry which is preliminary data.</text>
</comment>
<dbReference type="CDD" id="cd01392">
    <property type="entry name" value="HTH_LacI"/>
    <property type="match status" value="1"/>
</dbReference>
<organism evidence="5 6">
    <name type="scientific">Chryseosolibacter histidini</name>
    <dbReference type="NCBI Taxonomy" id="2782349"/>
    <lineage>
        <taxon>Bacteria</taxon>
        <taxon>Pseudomonadati</taxon>
        <taxon>Bacteroidota</taxon>
        <taxon>Cytophagia</taxon>
        <taxon>Cytophagales</taxon>
        <taxon>Chryseotaleaceae</taxon>
        <taxon>Chryseosolibacter</taxon>
    </lineage>
</organism>
<dbReference type="GO" id="GO:0003700">
    <property type="term" value="F:DNA-binding transcription factor activity"/>
    <property type="evidence" value="ECO:0007669"/>
    <property type="project" value="TreeGrafter"/>
</dbReference>
<dbReference type="PROSITE" id="PS00356">
    <property type="entry name" value="HTH_LACI_1"/>
    <property type="match status" value="1"/>
</dbReference>
<evidence type="ECO:0000256" key="3">
    <source>
        <dbReference type="ARBA" id="ARBA00023163"/>
    </source>
</evidence>
<dbReference type="PANTHER" id="PTHR30146:SF144">
    <property type="entry name" value="LACI-FAMILY TRANSCRIPTION REGULATOR"/>
    <property type="match status" value="1"/>
</dbReference>
<evidence type="ECO:0000256" key="2">
    <source>
        <dbReference type="ARBA" id="ARBA00023125"/>
    </source>
</evidence>
<dbReference type="SUPFAM" id="SSF47413">
    <property type="entry name" value="lambda repressor-like DNA-binding domains"/>
    <property type="match status" value="1"/>
</dbReference>
<reference evidence="5 6" key="1">
    <citation type="submission" date="2021-05" db="EMBL/GenBank/DDBJ databases">
        <title>A Polyphasic approach of four new species of the genus Ohtaekwangia: Ohtaekwangia histidinii sp. nov., Ohtaekwangia cretensis sp. nov., Ohtaekwangia indiensis sp. nov., Ohtaekwangia reichenbachii sp. nov. from diverse environment.</title>
        <authorList>
            <person name="Octaviana S."/>
        </authorList>
    </citation>
    <scope>NUCLEOTIDE SEQUENCE [LARGE SCALE GENOMIC DNA]</scope>
    <source>
        <strain evidence="5 6">PWU4</strain>
    </source>
</reference>
<gene>
    <name evidence="5" type="ORF">KK083_05155</name>
</gene>
<keyword evidence="3" id="KW-0804">Transcription</keyword>
<feature type="domain" description="HTH lacI-type" evidence="4">
    <location>
        <begin position="6"/>
        <end position="60"/>
    </location>
</feature>
<keyword evidence="6" id="KW-1185">Reference proteome</keyword>
<dbReference type="CDD" id="cd06307">
    <property type="entry name" value="PBP1_sugar_binding"/>
    <property type="match status" value="1"/>
</dbReference>
<dbReference type="InterPro" id="IPR010982">
    <property type="entry name" value="Lambda_DNA-bd_dom_sf"/>
</dbReference>
<dbReference type="Gene3D" id="1.10.260.40">
    <property type="entry name" value="lambda repressor-like DNA-binding domains"/>
    <property type="match status" value="1"/>
</dbReference>
<dbReference type="RefSeq" id="WP_254161391.1">
    <property type="nucleotide sequence ID" value="NZ_JAHESF010000004.1"/>
</dbReference>
<dbReference type="Pfam" id="PF00356">
    <property type="entry name" value="LacI"/>
    <property type="match status" value="1"/>
</dbReference>
<dbReference type="PROSITE" id="PS50932">
    <property type="entry name" value="HTH_LACI_2"/>
    <property type="match status" value="1"/>
</dbReference>
<dbReference type="InterPro" id="IPR025997">
    <property type="entry name" value="SBP_2_dom"/>
</dbReference>
<dbReference type="Pfam" id="PF13407">
    <property type="entry name" value="Peripla_BP_4"/>
    <property type="match status" value="1"/>
</dbReference>
<sequence>MNVKNIRIKDIAQLAGVSVGTVDRVLHNRGRVSEDALKKVLAVLDQIDYKPNLIARTLGANKTYRIAALMPNPDQDPYWASSKSGISQAEAEWLRYGVTVQSYFFNLYEKDSFKEVAEAVTKDRPDGILVAPIFYHETLPFFEQFKQEGIPYVLFNTNIPEVDPLSFIGQNLFQSGKLGAELMHLAQNGESGMLAVLHINEDLGNSVHLAEKEKGFREYFLEKNHSGYNITTHNLYNPNEPTFEKELSALLDQPALKGIFVSTSKATYIVASYLEKLQRNNIKLIGYDMLQENIRYMKKGVINFLINQNPKRQAFLGINHLVGYLILRKEAPANELLPLEIISKENLDSYLSSGIH</sequence>
<keyword evidence="1" id="KW-0805">Transcription regulation</keyword>
<dbReference type="Proteomes" id="UP001319200">
    <property type="component" value="Unassembled WGS sequence"/>
</dbReference>
<dbReference type="GO" id="GO:0000976">
    <property type="term" value="F:transcription cis-regulatory region binding"/>
    <property type="evidence" value="ECO:0007669"/>
    <property type="project" value="TreeGrafter"/>
</dbReference>
<name>A0AAP2DHB0_9BACT</name>
<dbReference type="Gene3D" id="3.40.50.2300">
    <property type="match status" value="2"/>
</dbReference>
<dbReference type="SUPFAM" id="SSF53822">
    <property type="entry name" value="Periplasmic binding protein-like I"/>
    <property type="match status" value="1"/>
</dbReference>
<dbReference type="EMBL" id="JAHESF010000004">
    <property type="protein sequence ID" value="MBT1696251.1"/>
    <property type="molecule type" value="Genomic_DNA"/>
</dbReference>
<evidence type="ECO:0000256" key="1">
    <source>
        <dbReference type="ARBA" id="ARBA00023015"/>
    </source>
</evidence>
<evidence type="ECO:0000313" key="5">
    <source>
        <dbReference type="EMBL" id="MBT1696251.1"/>
    </source>
</evidence>
<accession>A0AAP2DHB0</accession>
<dbReference type="AlphaFoldDB" id="A0AAP2DHB0"/>
<dbReference type="InterPro" id="IPR000843">
    <property type="entry name" value="HTH_LacI"/>
</dbReference>
<protein>
    <submittedName>
        <fullName evidence="5">Substrate-binding domain-containing protein</fullName>
    </submittedName>
</protein>
<evidence type="ECO:0000259" key="4">
    <source>
        <dbReference type="PROSITE" id="PS50932"/>
    </source>
</evidence>
<evidence type="ECO:0000313" key="6">
    <source>
        <dbReference type="Proteomes" id="UP001319200"/>
    </source>
</evidence>
<proteinExistence type="predicted"/>
<keyword evidence="2" id="KW-0238">DNA-binding</keyword>
<dbReference type="InterPro" id="IPR028082">
    <property type="entry name" value="Peripla_BP_I"/>
</dbReference>
<dbReference type="SMART" id="SM00354">
    <property type="entry name" value="HTH_LACI"/>
    <property type="match status" value="1"/>
</dbReference>
<dbReference type="PANTHER" id="PTHR30146">
    <property type="entry name" value="LACI-RELATED TRANSCRIPTIONAL REPRESSOR"/>
    <property type="match status" value="1"/>
</dbReference>